<sequence length="672" mass="72143">MALALLLSFLLLGTYTECAAPSGPWDAFNFAPESRTVYPRSVRETHGNITDAENVLSSGSVTISGDGSYVALDFGYEVAGIVSLNFDGASENASIALSWTESPLFISPLTSDDSVTASLNWSYDGVLTVPSPLPSGSWTQPTAQLRGGFRFLTIVSTSGGSVSLSNVSCYLNFMPHFDSLRNYSGYFHASDPDYVDQNFLTRLWYSGAYTVQIDTIPDDTGRDPSHSSPGWANNAPIGTAGPVLVDGAKRDRSVWPGDLGISLSTQFVSTNDIITTKNALITTKNALITLYELQNAAGAFPYAGPPLNIVSVISDTYHAWTLIGTYSYVLYSGDFEWLQEVWSNYTRGVQYLVSLVDDTGLVNVQSDLDWGRNGMGGHNSEANALYYKASVLTSSADLASWLNDTDLASEYAANASALKSTFNDAFWLADRGLYRDNDTTAFCAQDGNSVAVVFNLTESAEQVAAISDGLTENWSVYGSIAPELPDTIAPFIGGFEIQAHFIAGNDARALDLLHREWGYMLYTPISVQSTLLEGYTSNGSLYYRSSEGYEYDPTYTSHAHGWSTGPTFALSFYVLGLQLTSPQGQAWSIAPHTAGLPSAEGGYETPLGWFGVKWALHDGGWDATISTPEGTSGSLRPPINGTVIVDGTTEEPDSSGVVQLSGGEHTISVQAA</sequence>
<protein>
    <recommendedName>
        <fullName evidence="2">Alpha-L-rhamnosidase six-hairpin glycosidase domain-containing protein</fullName>
    </recommendedName>
</protein>
<dbReference type="SUPFAM" id="SSF48208">
    <property type="entry name" value="Six-hairpin glycosidases"/>
    <property type="match status" value="1"/>
</dbReference>
<dbReference type="GO" id="GO:0005975">
    <property type="term" value="P:carbohydrate metabolic process"/>
    <property type="evidence" value="ECO:0007669"/>
    <property type="project" value="InterPro"/>
</dbReference>
<organism evidence="3 4">
    <name type="scientific">Fomitopsis schrenkii</name>
    <name type="common">Brown rot fungus</name>
    <dbReference type="NCBI Taxonomy" id="2126942"/>
    <lineage>
        <taxon>Eukaryota</taxon>
        <taxon>Fungi</taxon>
        <taxon>Dikarya</taxon>
        <taxon>Basidiomycota</taxon>
        <taxon>Agaricomycotina</taxon>
        <taxon>Agaricomycetes</taxon>
        <taxon>Polyporales</taxon>
        <taxon>Fomitopsis</taxon>
    </lineage>
</organism>
<dbReference type="Gene3D" id="2.60.420.10">
    <property type="entry name" value="Maltose phosphorylase, domain 3"/>
    <property type="match status" value="1"/>
</dbReference>
<feature type="signal peptide" evidence="1">
    <location>
        <begin position="1"/>
        <end position="18"/>
    </location>
</feature>
<dbReference type="PANTHER" id="PTHR34987:SF6">
    <property type="entry name" value="ALPHA-L-RHAMNOSIDASE SIX-HAIRPIN GLYCOSIDASE DOMAIN-CONTAINING PROTEIN"/>
    <property type="match status" value="1"/>
</dbReference>
<keyword evidence="1" id="KW-0732">Signal</keyword>
<keyword evidence="4" id="KW-1185">Reference proteome</keyword>
<dbReference type="GO" id="GO:0003824">
    <property type="term" value="F:catalytic activity"/>
    <property type="evidence" value="ECO:0007669"/>
    <property type="project" value="UniProtKB-ARBA"/>
</dbReference>
<dbReference type="InterPro" id="IPR035396">
    <property type="entry name" value="Bac_rhamnosid6H"/>
</dbReference>
<evidence type="ECO:0000259" key="2">
    <source>
        <dbReference type="Pfam" id="PF17389"/>
    </source>
</evidence>
<dbReference type="Pfam" id="PF17389">
    <property type="entry name" value="Bac_rhamnosid6H"/>
    <property type="match status" value="1"/>
</dbReference>
<dbReference type="PANTHER" id="PTHR34987">
    <property type="entry name" value="C, PUTATIVE (AFU_ORTHOLOGUE AFUA_3G02880)-RELATED"/>
    <property type="match status" value="1"/>
</dbReference>
<dbReference type="EMBL" id="KE504220">
    <property type="protein sequence ID" value="EPS94887.1"/>
    <property type="molecule type" value="Genomic_DNA"/>
</dbReference>
<name>S8DQD7_FOMSC</name>
<accession>S8DQD7</accession>
<dbReference type="OrthoDB" id="10036721at2759"/>
<evidence type="ECO:0000313" key="4">
    <source>
        <dbReference type="Proteomes" id="UP000015241"/>
    </source>
</evidence>
<dbReference type="InterPro" id="IPR008928">
    <property type="entry name" value="6-hairpin_glycosidase_sf"/>
</dbReference>
<proteinExistence type="predicted"/>
<feature type="domain" description="Alpha-L-rhamnosidase six-hairpin glycosidase" evidence="2">
    <location>
        <begin position="243"/>
        <end position="473"/>
    </location>
</feature>
<evidence type="ECO:0000313" key="3">
    <source>
        <dbReference type="EMBL" id="EPS94887.1"/>
    </source>
</evidence>
<dbReference type="Gene3D" id="1.50.10.10">
    <property type="match status" value="1"/>
</dbReference>
<dbReference type="Proteomes" id="UP000015241">
    <property type="component" value="Unassembled WGS sequence"/>
</dbReference>
<feature type="chain" id="PRO_5004549805" description="Alpha-L-rhamnosidase six-hairpin glycosidase domain-containing protein" evidence="1">
    <location>
        <begin position="19"/>
        <end position="672"/>
    </location>
</feature>
<dbReference type="InParanoid" id="S8DQD7"/>
<dbReference type="AlphaFoldDB" id="S8DQD7"/>
<gene>
    <name evidence="3" type="ORF">FOMPIDRAFT_145400</name>
</gene>
<dbReference type="eggNOG" id="ENOG502QWE4">
    <property type="taxonomic scope" value="Eukaryota"/>
</dbReference>
<dbReference type="InterPro" id="IPR012341">
    <property type="entry name" value="6hp_glycosidase-like_sf"/>
</dbReference>
<reference evidence="3 4" key="1">
    <citation type="journal article" date="2012" name="Science">
        <title>The Paleozoic origin of enzymatic lignin decomposition reconstructed from 31 fungal genomes.</title>
        <authorList>
            <person name="Floudas D."/>
            <person name="Binder M."/>
            <person name="Riley R."/>
            <person name="Barry K."/>
            <person name="Blanchette R.A."/>
            <person name="Henrissat B."/>
            <person name="Martinez A.T."/>
            <person name="Otillar R."/>
            <person name="Spatafora J.W."/>
            <person name="Yadav J.S."/>
            <person name="Aerts A."/>
            <person name="Benoit I."/>
            <person name="Boyd A."/>
            <person name="Carlson A."/>
            <person name="Copeland A."/>
            <person name="Coutinho P.M."/>
            <person name="de Vries R.P."/>
            <person name="Ferreira P."/>
            <person name="Findley K."/>
            <person name="Foster B."/>
            <person name="Gaskell J."/>
            <person name="Glotzer D."/>
            <person name="Gorecki P."/>
            <person name="Heitman J."/>
            <person name="Hesse C."/>
            <person name="Hori C."/>
            <person name="Igarashi K."/>
            <person name="Jurgens J.A."/>
            <person name="Kallen N."/>
            <person name="Kersten P."/>
            <person name="Kohler A."/>
            <person name="Kuees U."/>
            <person name="Kumar T.K.A."/>
            <person name="Kuo A."/>
            <person name="LaButti K."/>
            <person name="Larrondo L.F."/>
            <person name="Lindquist E."/>
            <person name="Ling A."/>
            <person name="Lombard V."/>
            <person name="Lucas S."/>
            <person name="Lundell T."/>
            <person name="Martin R."/>
            <person name="McLaughlin D.J."/>
            <person name="Morgenstern I."/>
            <person name="Morin E."/>
            <person name="Murat C."/>
            <person name="Nagy L.G."/>
            <person name="Nolan M."/>
            <person name="Ohm R.A."/>
            <person name="Patyshakuliyeva A."/>
            <person name="Rokas A."/>
            <person name="Ruiz-Duenas F.J."/>
            <person name="Sabat G."/>
            <person name="Salamov A."/>
            <person name="Samejima M."/>
            <person name="Schmutz J."/>
            <person name="Slot J.C."/>
            <person name="St John F."/>
            <person name="Stenlid J."/>
            <person name="Sun H."/>
            <person name="Sun S."/>
            <person name="Syed K."/>
            <person name="Tsang A."/>
            <person name="Wiebenga A."/>
            <person name="Young D."/>
            <person name="Pisabarro A."/>
            <person name="Eastwood D.C."/>
            <person name="Martin F."/>
            <person name="Cullen D."/>
            <person name="Grigoriev I.V."/>
            <person name="Hibbett D.S."/>
        </authorList>
    </citation>
    <scope>NUCLEOTIDE SEQUENCE</scope>
    <source>
        <strain evidence="4">FP-58527</strain>
    </source>
</reference>
<evidence type="ECO:0000256" key="1">
    <source>
        <dbReference type="SAM" id="SignalP"/>
    </source>
</evidence>
<dbReference type="STRING" id="743788.S8DQD7"/>
<dbReference type="HOGENOM" id="CLU_007933_3_0_1"/>